<evidence type="ECO:0000313" key="1">
    <source>
        <dbReference type="EMBL" id="BAT96389.1"/>
    </source>
</evidence>
<dbReference type="Proteomes" id="UP000291084">
    <property type="component" value="Chromosome 8"/>
</dbReference>
<reference evidence="1 2" key="1">
    <citation type="journal article" date="2015" name="Sci. Rep.">
        <title>The power of single molecule real-time sequencing technology in the de novo assembly of a eukaryotic genome.</title>
        <authorList>
            <person name="Sakai H."/>
            <person name="Naito K."/>
            <person name="Ogiso-Tanaka E."/>
            <person name="Takahashi Y."/>
            <person name="Iseki K."/>
            <person name="Muto C."/>
            <person name="Satou K."/>
            <person name="Teruya K."/>
            <person name="Shiroma A."/>
            <person name="Shimoji M."/>
            <person name="Hirano T."/>
            <person name="Itoh T."/>
            <person name="Kaga A."/>
            <person name="Tomooka N."/>
        </authorList>
    </citation>
    <scope>NUCLEOTIDE SEQUENCE [LARGE SCALE GENOMIC DNA]</scope>
    <source>
        <strain evidence="2">cv. Shumari</strain>
    </source>
</reference>
<evidence type="ECO:0000313" key="2">
    <source>
        <dbReference type="Proteomes" id="UP000291084"/>
    </source>
</evidence>
<dbReference type="AlphaFoldDB" id="A0A0S3SU93"/>
<proteinExistence type="predicted"/>
<sequence>LLHALVTGYRYSCNRIQWPVHRLLQLQTVVLFINDLLSSSSSNLIFSSTTNPANITETKLPKQKYTHMDPHLSFLFFLG</sequence>
<name>A0A0S3SU93_PHAAN</name>
<keyword evidence="2" id="KW-1185">Reference proteome</keyword>
<dbReference type="EMBL" id="AP015041">
    <property type="protein sequence ID" value="BAT96389.1"/>
    <property type="molecule type" value="Genomic_DNA"/>
</dbReference>
<gene>
    <name evidence="1" type="primary">Vigan.08G332200</name>
    <name evidence="1" type="ORF">VIGAN_08332200</name>
</gene>
<organism evidence="1 2">
    <name type="scientific">Vigna angularis var. angularis</name>
    <dbReference type="NCBI Taxonomy" id="157739"/>
    <lineage>
        <taxon>Eukaryota</taxon>
        <taxon>Viridiplantae</taxon>
        <taxon>Streptophyta</taxon>
        <taxon>Embryophyta</taxon>
        <taxon>Tracheophyta</taxon>
        <taxon>Spermatophyta</taxon>
        <taxon>Magnoliopsida</taxon>
        <taxon>eudicotyledons</taxon>
        <taxon>Gunneridae</taxon>
        <taxon>Pentapetalae</taxon>
        <taxon>rosids</taxon>
        <taxon>fabids</taxon>
        <taxon>Fabales</taxon>
        <taxon>Fabaceae</taxon>
        <taxon>Papilionoideae</taxon>
        <taxon>50 kb inversion clade</taxon>
        <taxon>NPAAA clade</taxon>
        <taxon>indigoferoid/millettioid clade</taxon>
        <taxon>Phaseoleae</taxon>
        <taxon>Vigna</taxon>
    </lineage>
</organism>
<accession>A0A0S3SU93</accession>
<feature type="non-terminal residue" evidence="1">
    <location>
        <position position="1"/>
    </location>
</feature>
<protein>
    <submittedName>
        <fullName evidence="1">Uncharacterized protein</fullName>
    </submittedName>
</protein>